<name>A0A9P9WEZ7_9PEZI</name>
<sequence length="463" mass="52582">MERLAALTFGQTLLAVFSLGDKFREVQRLHEQHGPVIRIGPNHLSIASPETFSQIYVKRCRAFLKSDFYATIQPGIGPKYSGLFNYTDHQRAVAERKDLQARLSPAALRQYEARFLPILDTLVAVLREKRDVDLFAYFKFLMLDAIGDLAFDQSFHQLESGEEHQYVVDFNNAFMLIGLQTTFAWIIPFIPFLPSQSLKDAYYGLQRVFKYAQTRVDAFLNEEKPKPGTLMEAFLKDGKPKDPYTRWHIALAGHGFIIAGSEASSITLTYVLWLLVKHPHVQRKLREELKGLPQDYKSTDLASLPFLDAVLKETLRIYPPAPSAMPRVVPPSGAEIEGVYYPGKTIIAAQPYTIHRDPNLFPEPEIFRPERWIEPPPDRRELMNQAFVPFSAGQRGCIGRGLAWIHMQITIAKLLENFDSFKLTKGMTDEDMELVERGALAKPKATKLSVRVFPKEVPGFAVA</sequence>
<dbReference type="GO" id="GO:0005506">
    <property type="term" value="F:iron ion binding"/>
    <property type="evidence" value="ECO:0007669"/>
    <property type="project" value="InterPro"/>
</dbReference>
<dbReference type="InterPro" id="IPR017972">
    <property type="entry name" value="Cyt_P450_CS"/>
</dbReference>
<organism evidence="9 10">
    <name type="scientific">Neoarthrinium moseri</name>
    <dbReference type="NCBI Taxonomy" id="1658444"/>
    <lineage>
        <taxon>Eukaryota</taxon>
        <taxon>Fungi</taxon>
        <taxon>Dikarya</taxon>
        <taxon>Ascomycota</taxon>
        <taxon>Pezizomycotina</taxon>
        <taxon>Sordariomycetes</taxon>
        <taxon>Xylariomycetidae</taxon>
        <taxon>Amphisphaeriales</taxon>
        <taxon>Apiosporaceae</taxon>
        <taxon>Neoarthrinium</taxon>
    </lineage>
</organism>
<comment type="cofactor">
    <cofactor evidence="1 7">
        <name>heme</name>
        <dbReference type="ChEBI" id="CHEBI:30413"/>
    </cofactor>
</comment>
<evidence type="ECO:0008006" key="11">
    <source>
        <dbReference type="Google" id="ProtNLM"/>
    </source>
</evidence>
<evidence type="ECO:0000256" key="8">
    <source>
        <dbReference type="RuleBase" id="RU000461"/>
    </source>
</evidence>
<dbReference type="PRINTS" id="PR00385">
    <property type="entry name" value="P450"/>
</dbReference>
<evidence type="ECO:0000256" key="2">
    <source>
        <dbReference type="ARBA" id="ARBA00010617"/>
    </source>
</evidence>
<dbReference type="PRINTS" id="PR00463">
    <property type="entry name" value="EP450I"/>
</dbReference>
<feature type="binding site" description="axial binding residue" evidence="7">
    <location>
        <position position="397"/>
    </location>
    <ligand>
        <name>heme</name>
        <dbReference type="ChEBI" id="CHEBI:30413"/>
    </ligand>
    <ligandPart>
        <name>Fe</name>
        <dbReference type="ChEBI" id="CHEBI:18248"/>
    </ligandPart>
</feature>
<dbReference type="PANTHER" id="PTHR24305:SF96">
    <property type="entry name" value="CYTOCHROME P450 MONOOXYGENASE STCB-RELATED"/>
    <property type="match status" value="1"/>
</dbReference>
<gene>
    <name evidence="9" type="ORF">JX265_010134</name>
</gene>
<keyword evidence="6 7" id="KW-0408">Iron</keyword>
<dbReference type="InterPro" id="IPR036396">
    <property type="entry name" value="Cyt_P450_sf"/>
</dbReference>
<comment type="caution">
    <text evidence="9">The sequence shown here is derived from an EMBL/GenBank/DDBJ whole genome shotgun (WGS) entry which is preliminary data.</text>
</comment>
<keyword evidence="5 8" id="KW-0560">Oxidoreductase</keyword>
<evidence type="ECO:0000256" key="4">
    <source>
        <dbReference type="ARBA" id="ARBA00022723"/>
    </source>
</evidence>
<evidence type="ECO:0000313" key="10">
    <source>
        <dbReference type="Proteomes" id="UP000829685"/>
    </source>
</evidence>
<evidence type="ECO:0000256" key="3">
    <source>
        <dbReference type="ARBA" id="ARBA00022617"/>
    </source>
</evidence>
<dbReference type="GO" id="GO:0004497">
    <property type="term" value="F:monooxygenase activity"/>
    <property type="evidence" value="ECO:0007669"/>
    <property type="project" value="UniProtKB-KW"/>
</dbReference>
<dbReference type="PROSITE" id="PS00086">
    <property type="entry name" value="CYTOCHROME_P450"/>
    <property type="match status" value="1"/>
</dbReference>
<dbReference type="EMBL" id="JAFIMR010000032">
    <property type="protein sequence ID" value="KAI1860210.1"/>
    <property type="molecule type" value="Genomic_DNA"/>
</dbReference>
<dbReference type="Proteomes" id="UP000829685">
    <property type="component" value="Unassembled WGS sequence"/>
</dbReference>
<dbReference type="PANTHER" id="PTHR24305">
    <property type="entry name" value="CYTOCHROME P450"/>
    <property type="match status" value="1"/>
</dbReference>
<keyword evidence="3 7" id="KW-0349">Heme</keyword>
<accession>A0A9P9WEZ7</accession>
<dbReference type="InterPro" id="IPR001128">
    <property type="entry name" value="Cyt_P450"/>
</dbReference>
<dbReference type="GO" id="GO:0016705">
    <property type="term" value="F:oxidoreductase activity, acting on paired donors, with incorporation or reduction of molecular oxygen"/>
    <property type="evidence" value="ECO:0007669"/>
    <property type="project" value="InterPro"/>
</dbReference>
<dbReference type="GO" id="GO:0020037">
    <property type="term" value="F:heme binding"/>
    <property type="evidence" value="ECO:0007669"/>
    <property type="project" value="InterPro"/>
</dbReference>
<evidence type="ECO:0000256" key="7">
    <source>
        <dbReference type="PIRSR" id="PIRSR602401-1"/>
    </source>
</evidence>
<keyword evidence="4 7" id="KW-0479">Metal-binding</keyword>
<evidence type="ECO:0000256" key="5">
    <source>
        <dbReference type="ARBA" id="ARBA00023002"/>
    </source>
</evidence>
<dbReference type="InterPro" id="IPR002401">
    <property type="entry name" value="Cyt_P450_E_grp-I"/>
</dbReference>
<dbReference type="AlphaFoldDB" id="A0A9P9WEZ7"/>
<proteinExistence type="inferred from homology"/>
<dbReference type="Pfam" id="PF00067">
    <property type="entry name" value="p450"/>
    <property type="match status" value="1"/>
</dbReference>
<keyword evidence="8" id="KW-0503">Monooxygenase</keyword>
<evidence type="ECO:0000256" key="6">
    <source>
        <dbReference type="ARBA" id="ARBA00023004"/>
    </source>
</evidence>
<dbReference type="InterPro" id="IPR050121">
    <property type="entry name" value="Cytochrome_P450_monoxygenase"/>
</dbReference>
<dbReference type="SUPFAM" id="SSF48264">
    <property type="entry name" value="Cytochrome P450"/>
    <property type="match status" value="1"/>
</dbReference>
<reference evidence="9" key="1">
    <citation type="submission" date="2021-03" db="EMBL/GenBank/DDBJ databases">
        <title>Revisited historic fungal species revealed as producer of novel bioactive compounds through whole genome sequencing and comparative genomics.</title>
        <authorList>
            <person name="Vignolle G.A."/>
            <person name="Hochenegger N."/>
            <person name="Mach R.L."/>
            <person name="Mach-Aigner A.R."/>
            <person name="Javad Rahimi M."/>
            <person name="Salim K.A."/>
            <person name="Chan C.M."/>
            <person name="Lim L.B.L."/>
            <person name="Cai F."/>
            <person name="Druzhinina I.S."/>
            <person name="U'Ren J.M."/>
            <person name="Derntl C."/>
        </authorList>
    </citation>
    <scope>NUCLEOTIDE SEQUENCE</scope>
    <source>
        <strain evidence="9">TUCIM 5799</strain>
    </source>
</reference>
<dbReference type="Gene3D" id="1.10.630.10">
    <property type="entry name" value="Cytochrome P450"/>
    <property type="match status" value="1"/>
</dbReference>
<protein>
    <recommendedName>
        <fullName evidence="11">Cytochrome P450</fullName>
    </recommendedName>
</protein>
<comment type="similarity">
    <text evidence="2 8">Belongs to the cytochrome P450 family.</text>
</comment>
<evidence type="ECO:0000313" key="9">
    <source>
        <dbReference type="EMBL" id="KAI1860210.1"/>
    </source>
</evidence>
<evidence type="ECO:0000256" key="1">
    <source>
        <dbReference type="ARBA" id="ARBA00001971"/>
    </source>
</evidence>
<keyword evidence="10" id="KW-1185">Reference proteome</keyword>